<protein>
    <submittedName>
        <fullName evidence="1">Uncharacterized protein</fullName>
    </submittedName>
</protein>
<sequence>MAGPPNTMASSAAAAQAAKVVVHHTNEKVVFILETNLCFTKDLHSHAKRGTADLSKSLSTTGRILYKEIFNENGIETIKPFVA</sequence>
<gene>
    <name evidence="1" type="ORF">QJS10_CPB22g00505</name>
</gene>
<reference evidence="1" key="2">
    <citation type="submission" date="2023-06" db="EMBL/GenBank/DDBJ databases">
        <authorList>
            <person name="Ma L."/>
            <person name="Liu K.-W."/>
            <person name="Li Z."/>
            <person name="Hsiao Y.-Y."/>
            <person name="Qi Y."/>
            <person name="Fu T."/>
            <person name="Tang G."/>
            <person name="Zhang D."/>
            <person name="Sun W.-H."/>
            <person name="Liu D.-K."/>
            <person name="Li Y."/>
            <person name="Chen G.-Z."/>
            <person name="Liu X.-D."/>
            <person name="Liao X.-Y."/>
            <person name="Jiang Y.-T."/>
            <person name="Yu X."/>
            <person name="Hao Y."/>
            <person name="Huang J."/>
            <person name="Zhao X.-W."/>
            <person name="Ke S."/>
            <person name="Chen Y.-Y."/>
            <person name="Wu W.-L."/>
            <person name="Hsu J.-L."/>
            <person name="Lin Y.-F."/>
            <person name="Huang M.-D."/>
            <person name="Li C.-Y."/>
            <person name="Huang L."/>
            <person name="Wang Z.-W."/>
            <person name="Zhao X."/>
            <person name="Zhong W.-Y."/>
            <person name="Peng D.-H."/>
            <person name="Ahmad S."/>
            <person name="Lan S."/>
            <person name="Zhang J.-S."/>
            <person name="Tsai W.-C."/>
            <person name="Van De Peer Y."/>
            <person name="Liu Z.-J."/>
        </authorList>
    </citation>
    <scope>NUCLEOTIDE SEQUENCE</scope>
    <source>
        <strain evidence="1">CP</strain>
        <tissue evidence="1">Leaves</tissue>
    </source>
</reference>
<comment type="caution">
    <text evidence="1">The sequence shown here is derived from an EMBL/GenBank/DDBJ whole genome shotgun (WGS) entry which is preliminary data.</text>
</comment>
<evidence type="ECO:0000313" key="2">
    <source>
        <dbReference type="Proteomes" id="UP001180020"/>
    </source>
</evidence>
<proteinExistence type="predicted"/>
<accession>A0AAV9C0C1</accession>
<reference evidence="1" key="1">
    <citation type="journal article" date="2023" name="Nat. Commun.">
        <title>Diploid and tetraploid genomes of Acorus and the evolution of monocots.</title>
        <authorList>
            <person name="Ma L."/>
            <person name="Liu K.W."/>
            <person name="Li Z."/>
            <person name="Hsiao Y.Y."/>
            <person name="Qi Y."/>
            <person name="Fu T."/>
            <person name="Tang G.D."/>
            <person name="Zhang D."/>
            <person name="Sun W.H."/>
            <person name="Liu D.K."/>
            <person name="Li Y."/>
            <person name="Chen G.Z."/>
            <person name="Liu X.D."/>
            <person name="Liao X.Y."/>
            <person name="Jiang Y.T."/>
            <person name="Yu X."/>
            <person name="Hao Y."/>
            <person name="Huang J."/>
            <person name="Zhao X.W."/>
            <person name="Ke S."/>
            <person name="Chen Y.Y."/>
            <person name="Wu W.L."/>
            <person name="Hsu J.L."/>
            <person name="Lin Y.F."/>
            <person name="Huang M.D."/>
            <person name="Li C.Y."/>
            <person name="Huang L."/>
            <person name="Wang Z.W."/>
            <person name="Zhao X."/>
            <person name="Zhong W.Y."/>
            <person name="Peng D.H."/>
            <person name="Ahmad S."/>
            <person name="Lan S."/>
            <person name="Zhang J.S."/>
            <person name="Tsai W.C."/>
            <person name="Van de Peer Y."/>
            <person name="Liu Z.J."/>
        </authorList>
    </citation>
    <scope>NUCLEOTIDE SEQUENCE</scope>
    <source>
        <strain evidence="1">CP</strain>
    </source>
</reference>
<dbReference type="AlphaFoldDB" id="A0AAV9C0C1"/>
<dbReference type="EMBL" id="JAUJYO010000022">
    <property type="protein sequence ID" value="KAK1282051.1"/>
    <property type="molecule type" value="Genomic_DNA"/>
</dbReference>
<dbReference type="Proteomes" id="UP001180020">
    <property type="component" value="Unassembled WGS sequence"/>
</dbReference>
<keyword evidence="2" id="KW-1185">Reference proteome</keyword>
<organism evidence="1 2">
    <name type="scientific">Acorus calamus</name>
    <name type="common">Sweet flag</name>
    <dbReference type="NCBI Taxonomy" id="4465"/>
    <lineage>
        <taxon>Eukaryota</taxon>
        <taxon>Viridiplantae</taxon>
        <taxon>Streptophyta</taxon>
        <taxon>Embryophyta</taxon>
        <taxon>Tracheophyta</taxon>
        <taxon>Spermatophyta</taxon>
        <taxon>Magnoliopsida</taxon>
        <taxon>Liliopsida</taxon>
        <taxon>Acoraceae</taxon>
        <taxon>Acorus</taxon>
    </lineage>
</organism>
<name>A0AAV9C0C1_ACOCL</name>
<evidence type="ECO:0000313" key="1">
    <source>
        <dbReference type="EMBL" id="KAK1282051.1"/>
    </source>
</evidence>